<reference evidence="2 3" key="1">
    <citation type="journal article" date="2014" name="J. Biotechnol.">
        <title>Complete genome sequence of the actinobacterium Amycolatopsis japonica MG417-CF17(T) (=DSM 44213T) producing (S,S)-N,N'-ethylenediaminedisuccinic acid.</title>
        <authorList>
            <person name="Stegmann E."/>
            <person name="Albersmeier A."/>
            <person name="Spohn M."/>
            <person name="Gert H."/>
            <person name="Weber T."/>
            <person name="Wohlleben W."/>
            <person name="Kalinowski J."/>
            <person name="Ruckert C."/>
        </authorList>
    </citation>
    <scope>NUCLEOTIDE SEQUENCE [LARGE SCALE GENOMIC DNA]</scope>
    <source>
        <strain evidence="3">MG417-CF17 (DSM 44213)</strain>
    </source>
</reference>
<evidence type="ECO:0000313" key="3">
    <source>
        <dbReference type="Proteomes" id="UP000028492"/>
    </source>
</evidence>
<dbReference type="AlphaFoldDB" id="A0A075V4P7"/>
<evidence type="ECO:0000259" key="1">
    <source>
        <dbReference type="PROSITE" id="PS50206"/>
    </source>
</evidence>
<dbReference type="EMBL" id="CP008953">
    <property type="protein sequence ID" value="AIG79506.1"/>
    <property type="molecule type" value="Genomic_DNA"/>
</dbReference>
<dbReference type="eggNOG" id="COG0607">
    <property type="taxonomic scope" value="Bacteria"/>
</dbReference>
<dbReference type="SUPFAM" id="SSF52821">
    <property type="entry name" value="Rhodanese/Cell cycle control phosphatase"/>
    <property type="match status" value="1"/>
</dbReference>
<dbReference type="Pfam" id="PF00581">
    <property type="entry name" value="Rhodanese"/>
    <property type="match status" value="1"/>
</dbReference>
<dbReference type="SMART" id="SM00450">
    <property type="entry name" value="RHOD"/>
    <property type="match status" value="1"/>
</dbReference>
<dbReference type="KEGG" id="aja:AJAP_33475"/>
<proteinExistence type="predicted"/>
<name>A0A075V4P7_9PSEU</name>
<organism evidence="2 3">
    <name type="scientific">Amycolatopsis japonica</name>
    <dbReference type="NCBI Taxonomy" id="208439"/>
    <lineage>
        <taxon>Bacteria</taxon>
        <taxon>Bacillati</taxon>
        <taxon>Actinomycetota</taxon>
        <taxon>Actinomycetes</taxon>
        <taxon>Pseudonocardiales</taxon>
        <taxon>Pseudonocardiaceae</taxon>
        <taxon>Amycolatopsis</taxon>
        <taxon>Amycolatopsis japonica group</taxon>
    </lineage>
</organism>
<evidence type="ECO:0000313" key="2">
    <source>
        <dbReference type="EMBL" id="AIG79506.1"/>
    </source>
</evidence>
<protein>
    <recommendedName>
        <fullName evidence="1">Rhodanese domain-containing protein</fullName>
    </recommendedName>
</protein>
<dbReference type="RefSeq" id="WP_038518802.1">
    <property type="nucleotide sequence ID" value="NZ_CP008953.1"/>
</dbReference>
<dbReference type="Gene3D" id="3.40.250.10">
    <property type="entry name" value="Rhodanese-like domain"/>
    <property type="match status" value="1"/>
</dbReference>
<dbReference type="InterPro" id="IPR050229">
    <property type="entry name" value="GlpE_sulfurtransferase"/>
</dbReference>
<dbReference type="HOGENOM" id="CLU_089574_4_1_11"/>
<sequence>MTTEPRALTFPALDSATAAAHLRAELALEVDPDDLVRDLTSGAQQGYVVVETRAPEAFASARIPGAINLPYRDMTAESVSGLDRELVYICYCESIHCNAATKGALKLAELGFKVKRLSGGITAWQAAGYPVERDALPSAYTPAPAPRCAC</sequence>
<dbReference type="InterPro" id="IPR001763">
    <property type="entry name" value="Rhodanese-like_dom"/>
</dbReference>
<keyword evidence="3" id="KW-1185">Reference proteome</keyword>
<gene>
    <name evidence="2" type="ORF">AJAP_33475</name>
</gene>
<dbReference type="PANTHER" id="PTHR43031">
    <property type="entry name" value="FAD-DEPENDENT OXIDOREDUCTASE"/>
    <property type="match status" value="1"/>
</dbReference>
<dbReference type="Proteomes" id="UP000028492">
    <property type="component" value="Chromosome"/>
</dbReference>
<dbReference type="PROSITE" id="PS50206">
    <property type="entry name" value="RHODANESE_3"/>
    <property type="match status" value="1"/>
</dbReference>
<accession>A0A075V4P7</accession>
<feature type="domain" description="Rhodanese" evidence="1">
    <location>
        <begin position="43"/>
        <end position="133"/>
    </location>
</feature>
<dbReference type="InterPro" id="IPR036873">
    <property type="entry name" value="Rhodanese-like_dom_sf"/>
</dbReference>
<dbReference type="PANTHER" id="PTHR43031:SF1">
    <property type="entry name" value="PYRIDINE NUCLEOTIDE-DISULPHIDE OXIDOREDUCTASE"/>
    <property type="match status" value="1"/>
</dbReference>
<dbReference type="STRING" id="208439.AJAP_33475"/>